<keyword evidence="6" id="KW-1185">Reference proteome</keyword>
<dbReference type="InterPro" id="IPR001313">
    <property type="entry name" value="Pumilio_RNA-bd_rpt"/>
</dbReference>
<sequence length="367" mass="40903">VDRILQATDQQASIHLQQKLKTSAPEQKVQIIDVILHQAYALMSNRFGNFLIQRCFEFGTPQQIDALAQAMRGNILTLACDAFGCHVVQKALDYVEEDCKARIVTEMFRRIRETIVHRYACHVWQKIFEIRWTDAPPAAMTYVNNAVAGRWASVAVDETGSLVVQNIFENCAEHDKRPVLTEILQSVNTIAKGQWGNWVIQHILEHGIPQDRATVTQRILEDAVALSLDQYASKVVEKMLRMAGAKVMNQYIQIVCNGVQGHPRIPLIDIAADQYGNYIIQYILTNAAPHHRETCATLIKRHMVSLRGSKYGQKVAFMVERWKGNSFGSGNNNSSNNNGNNGNGGGSKSVSGSSLEGGNGGSGRRRW</sequence>
<evidence type="ECO:0000256" key="3">
    <source>
        <dbReference type="SAM" id="MobiDB-lite"/>
    </source>
</evidence>
<dbReference type="CDD" id="cd07920">
    <property type="entry name" value="Pumilio"/>
    <property type="match status" value="1"/>
</dbReference>
<dbReference type="SUPFAM" id="SSF48371">
    <property type="entry name" value="ARM repeat"/>
    <property type="match status" value="1"/>
</dbReference>
<dbReference type="InterPro" id="IPR016024">
    <property type="entry name" value="ARM-type_fold"/>
</dbReference>
<dbReference type="EMBL" id="MCFF01000022">
    <property type="protein sequence ID" value="ORZ13768.1"/>
    <property type="molecule type" value="Genomic_DNA"/>
</dbReference>
<evidence type="ECO:0000313" key="6">
    <source>
        <dbReference type="Proteomes" id="UP000193648"/>
    </source>
</evidence>
<feature type="compositionally biased region" description="Low complexity" evidence="3">
    <location>
        <begin position="328"/>
        <end position="340"/>
    </location>
</feature>
<feature type="repeat" description="Pumilio" evidence="2">
    <location>
        <begin position="182"/>
        <end position="217"/>
    </location>
</feature>
<feature type="repeat" description="Pumilio" evidence="2">
    <location>
        <begin position="70"/>
        <end position="105"/>
    </location>
</feature>
<protein>
    <submittedName>
        <fullName evidence="5">Armadillo-type protein</fullName>
    </submittedName>
</protein>
<dbReference type="Pfam" id="PF00806">
    <property type="entry name" value="PUF"/>
    <property type="match status" value="8"/>
</dbReference>
<dbReference type="OrthoDB" id="668540at2759"/>
<dbReference type="GO" id="GO:0003730">
    <property type="term" value="F:mRNA 3'-UTR binding"/>
    <property type="evidence" value="ECO:0007669"/>
    <property type="project" value="TreeGrafter"/>
</dbReference>
<evidence type="ECO:0000256" key="2">
    <source>
        <dbReference type="PROSITE-ProRule" id="PRU00317"/>
    </source>
</evidence>
<feature type="repeat" description="Pumilio" evidence="2">
    <location>
        <begin position="218"/>
        <end position="253"/>
    </location>
</feature>
<dbReference type="GO" id="GO:0005737">
    <property type="term" value="C:cytoplasm"/>
    <property type="evidence" value="ECO:0007669"/>
    <property type="project" value="TreeGrafter"/>
</dbReference>
<reference evidence="5 6" key="1">
    <citation type="submission" date="2016-07" db="EMBL/GenBank/DDBJ databases">
        <title>Pervasive Adenine N6-methylation of Active Genes in Fungi.</title>
        <authorList>
            <consortium name="DOE Joint Genome Institute"/>
            <person name="Mondo S.J."/>
            <person name="Dannebaum R.O."/>
            <person name="Kuo R.C."/>
            <person name="Labutti K."/>
            <person name="Haridas S."/>
            <person name="Kuo A."/>
            <person name="Salamov A."/>
            <person name="Ahrendt S.R."/>
            <person name="Lipzen A."/>
            <person name="Sullivan W."/>
            <person name="Andreopoulos W.B."/>
            <person name="Clum A."/>
            <person name="Lindquist E."/>
            <person name="Daum C."/>
            <person name="Ramamoorthy G.K."/>
            <person name="Gryganskyi A."/>
            <person name="Culley D."/>
            <person name="Magnuson J.K."/>
            <person name="James T.Y."/>
            <person name="O'Malley M.A."/>
            <person name="Stajich J.E."/>
            <person name="Spatafora J.W."/>
            <person name="Visel A."/>
            <person name="Grigoriev I.V."/>
        </authorList>
    </citation>
    <scope>NUCLEOTIDE SEQUENCE [LARGE SCALE GENOMIC DNA]</scope>
    <source>
        <strain evidence="5 6">NRRL 3116</strain>
    </source>
</reference>
<dbReference type="PANTHER" id="PTHR12537">
    <property type="entry name" value="RNA BINDING PROTEIN PUMILIO-RELATED"/>
    <property type="match status" value="1"/>
</dbReference>
<feature type="non-terminal residue" evidence="5">
    <location>
        <position position="1"/>
    </location>
</feature>
<feature type="compositionally biased region" description="Gly residues" evidence="3">
    <location>
        <begin position="355"/>
        <end position="367"/>
    </location>
</feature>
<feature type="repeat" description="Pumilio" evidence="2">
    <location>
        <begin position="146"/>
        <end position="181"/>
    </location>
</feature>
<gene>
    <name evidence="5" type="ORF">BCR41DRAFT_306915</name>
</gene>
<dbReference type="STRING" id="64571.A0A1Y2GM20"/>
<keyword evidence="1" id="KW-0677">Repeat</keyword>
<dbReference type="Gene3D" id="1.25.10.10">
    <property type="entry name" value="Leucine-rich Repeat Variant"/>
    <property type="match status" value="1"/>
</dbReference>
<dbReference type="PROSITE" id="PS50303">
    <property type="entry name" value="PUM_HD"/>
    <property type="match status" value="1"/>
</dbReference>
<dbReference type="InParanoid" id="A0A1Y2GM20"/>
<feature type="repeat" description="Pumilio" evidence="2">
    <location>
        <begin position="33"/>
        <end position="69"/>
    </location>
</feature>
<dbReference type="InterPro" id="IPR033133">
    <property type="entry name" value="PUM-HD"/>
</dbReference>
<name>A0A1Y2GM20_9FUNG</name>
<dbReference type="RefSeq" id="XP_021880552.1">
    <property type="nucleotide sequence ID" value="XM_022020847.1"/>
</dbReference>
<feature type="repeat" description="Pumilio" evidence="2">
    <location>
        <begin position="262"/>
        <end position="300"/>
    </location>
</feature>
<dbReference type="GO" id="GO:0010608">
    <property type="term" value="P:post-transcriptional regulation of gene expression"/>
    <property type="evidence" value="ECO:0007669"/>
    <property type="project" value="TreeGrafter"/>
</dbReference>
<dbReference type="SMART" id="SM00025">
    <property type="entry name" value="Pumilio"/>
    <property type="match status" value="7"/>
</dbReference>
<dbReference type="FunCoup" id="A0A1Y2GM20">
    <property type="interactions" value="344"/>
</dbReference>
<organism evidence="5 6">
    <name type="scientific">Lobosporangium transversale</name>
    <dbReference type="NCBI Taxonomy" id="64571"/>
    <lineage>
        <taxon>Eukaryota</taxon>
        <taxon>Fungi</taxon>
        <taxon>Fungi incertae sedis</taxon>
        <taxon>Mucoromycota</taxon>
        <taxon>Mortierellomycotina</taxon>
        <taxon>Mortierellomycetes</taxon>
        <taxon>Mortierellales</taxon>
        <taxon>Mortierellaceae</taxon>
        <taxon>Lobosporangium</taxon>
    </lineage>
</organism>
<dbReference type="Proteomes" id="UP000193648">
    <property type="component" value="Unassembled WGS sequence"/>
</dbReference>
<comment type="caution">
    <text evidence="5">The sequence shown here is derived from an EMBL/GenBank/DDBJ whole genome shotgun (WGS) entry which is preliminary data.</text>
</comment>
<feature type="region of interest" description="Disordered" evidence="3">
    <location>
        <begin position="328"/>
        <end position="367"/>
    </location>
</feature>
<evidence type="ECO:0000259" key="4">
    <source>
        <dbReference type="PROSITE" id="PS50303"/>
    </source>
</evidence>
<dbReference type="AlphaFoldDB" id="A0A1Y2GM20"/>
<proteinExistence type="predicted"/>
<accession>A0A1Y2GM20</accession>
<dbReference type="InterPro" id="IPR033712">
    <property type="entry name" value="Pumilio_RNA-bd"/>
</dbReference>
<dbReference type="PROSITE" id="PS50302">
    <property type="entry name" value="PUM"/>
    <property type="match status" value="6"/>
</dbReference>
<evidence type="ECO:0000313" key="5">
    <source>
        <dbReference type="EMBL" id="ORZ13768.1"/>
    </source>
</evidence>
<dbReference type="GeneID" id="33562691"/>
<dbReference type="PANTHER" id="PTHR12537:SF48">
    <property type="entry name" value="MEIOTIC COILED-COIL PROTEIN 2"/>
    <property type="match status" value="1"/>
</dbReference>
<dbReference type="InterPro" id="IPR011989">
    <property type="entry name" value="ARM-like"/>
</dbReference>
<evidence type="ECO:0000256" key="1">
    <source>
        <dbReference type="ARBA" id="ARBA00022737"/>
    </source>
</evidence>
<feature type="domain" description="PUM-HD" evidence="4">
    <location>
        <begin position="1"/>
        <end position="323"/>
    </location>
</feature>